<feature type="chain" id="PRO_5042694500" evidence="1">
    <location>
        <begin position="24"/>
        <end position="173"/>
    </location>
</feature>
<gene>
    <name evidence="3" type="ORF">B1B09_09395</name>
    <name evidence="2" type="ORF">DXN06_12700</name>
</gene>
<evidence type="ECO:0000256" key="1">
    <source>
        <dbReference type="SAM" id="SignalP"/>
    </source>
</evidence>
<evidence type="ECO:0000313" key="3">
    <source>
        <dbReference type="EMBL" id="PGF33132.1"/>
    </source>
</evidence>
<dbReference type="Proteomes" id="UP000256621">
    <property type="component" value="Chromosome"/>
</dbReference>
<evidence type="ECO:0000313" key="4">
    <source>
        <dbReference type="Proteomes" id="UP000226191"/>
    </source>
</evidence>
<evidence type="ECO:0000313" key="5">
    <source>
        <dbReference type="Proteomes" id="UP000256621"/>
    </source>
</evidence>
<feature type="signal peptide" evidence="1">
    <location>
        <begin position="1"/>
        <end position="23"/>
    </location>
</feature>
<reference evidence="3 4" key="1">
    <citation type="submission" date="2017-02" db="EMBL/GenBank/DDBJ databases">
        <title>Prevalence of linear plasmids in Cutibacterium acnes isolates obtained from cancerous prostatic tissue.</title>
        <authorList>
            <person name="Davidsson S."/>
            <person name="Bruggemann H."/>
        </authorList>
    </citation>
    <scope>NUCLEOTIDE SEQUENCE [LARGE SCALE GENOMIC DNA]</scope>
    <source>
        <strain evidence="3 4">11-78</strain>
    </source>
</reference>
<reference evidence="2 5" key="2">
    <citation type="submission" date="2018-08" db="EMBL/GenBank/DDBJ databases">
        <title>Genome sequencing of Cutibacterium acnes KCOM 1315.</title>
        <authorList>
            <person name="Kook J.-K."/>
            <person name="Park S.-N."/>
            <person name="Lim Y.K."/>
        </authorList>
    </citation>
    <scope>NUCLEOTIDE SEQUENCE [LARGE SCALE GENOMIC DNA]</scope>
    <source>
        <strain evidence="2 5">KCOM 1315</strain>
    </source>
</reference>
<organism evidence="3 4">
    <name type="scientific">Cutibacterium acnes</name>
    <name type="common">Propionibacterium acnes</name>
    <dbReference type="NCBI Taxonomy" id="1747"/>
    <lineage>
        <taxon>Bacteria</taxon>
        <taxon>Bacillati</taxon>
        <taxon>Actinomycetota</taxon>
        <taxon>Actinomycetes</taxon>
        <taxon>Propionibacteriales</taxon>
        <taxon>Propionibacteriaceae</taxon>
        <taxon>Cutibacterium</taxon>
    </lineage>
</organism>
<dbReference type="EMBL" id="MVCE01000004">
    <property type="protein sequence ID" value="PGF33132.1"/>
    <property type="molecule type" value="Genomic_DNA"/>
</dbReference>
<proteinExistence type="predicted"/>
<dbReference type="EMBL" id="CP031442">
    <property type="protein sequence ID" value="AXM07853.1"/>
    <property type="molecule type" value="Genomic_DNA"/>
</dbReference>
<protein>
    <submittedName>
        <fullName evidence="3">Uncharacterized protein</fullName>
    </submittedName>
</protein>
<dbReference type="RefSeq" id="WP_008600353.1">
    <property type="nucleotide sequence ID" value="NZ_AP019664.1"/>
</dbReference>
<sequence>MYKKSRIVVMFAFAESVFGLCSAAPGLADTIRATPVTSWKSLSVTGGSAKASGKTQGHKKAYMSSDGVWHSQANYIFTVAGHKKTDRGGYGKIDASVFYYTCQPMPGGNCIPKVLRTGASGSTGRLVGGKAYRWDADAKIRVGRNQRGGWQRSSKICIDLVARRDKCSDGLNW</sequence>
<evidence type="ECO:0000313" key="2">
    <source>
        <dbReference type="EMBL" id="AXM07853.1"/>
    </source>
</evidence>
<name>A0A2B7HVW6_CUTAC</name>
<dbReference type="GeneID" id="92858348"/>
<accession>A0A2B7HVW6</accession>
<keyword evidence="1" id="KW-0732">Signal</keyword>
<dbReference type="Proteomes" id="UP000226191">
    <property type="component" value="Unassembled WGS sequence"/>
</dbReference>
<dbReference type="AlphaFoldDB" id="A0A2B7HVW6"/>